<gene>
    <name evidence="1" type="ORF">UFOPK2171_00875</name>
    <name evidence="2" type="ORF">UFOPK2237_00878</name>
</gene>
<dbReference type="AlphaFoldDB" id="A0A6J6L7H0"/>
<accession>A0A6J6L7H0</accession>
<evidence type="ECO:0000313" key="1">
    <source>
        <dbReference type="EMBL" id="CAB4655532.1"/>
    </source>
</evidence>
<protein>
    <submittedName>
        <fullName evidence="2">Unannotated protein</fullName>
    </submittedName>
</protein>
<dbReference type="EMBL" id="CAEZWD010000134">
    <property type="protein sequence ID" value="CAB4655532.1"/>
    <property type="molecule type" value="Genomic_DNA"/>
</dbReference>
<reference evidence="2" key="1">
    <citation type="submission" date="2020-05" db="EMBL/GenBank/DDBJ databases">
        <authorList>
            <person name="Chiriac C."/>
            <person name="Salcher M."/>
            <person name="Ghai R."/>
            <person name="Kavagutti S V."/>
        </authorList>
    </citation>
    <scope>NUCLEOTIDE SEQUENCE</scope>
</reference>
<organism evidence="2">
    <name type="scientific">freshwater metagenome</name>
    <dbReference type="NCBI Taxonomy" id="449393"/>
    <lineage>
        <taxon>unclassified sequences</taxon>
        <taxon>metagenomes</taxon>
        <taxon>ecological metagenomes</taxon>
    </lineage>
</organism>
<name>A0A6J6L7H0_9ZZZZ</name>
<evidence type="ECO:0000313" key="2">
    <source>
        <dbReference type="EMBL" id="CAB4657691.1"/>
    </source>
</evidence>
<proteinExistence type="predicted"/>
<dbReference type="EMBL" id="CAEZWI010000113">
    <property type="protein sequence ID" value="CAB4657691.1"/>
    <property type="molecule type" value="Genomic_DNA"/>
</dbReference>
<sequence>MFADVVITETLVTIRFSRYDKFLNASKRDISFRRDQLISLDLGPELVRECRGMRAPGTYGFGVIAGTYRQRHGVKHFWNVRKKLADYTIRFNLLGNEFDSIVVQVGDPKAISESLGRHSVSQ</sequence>